<feature type="compositionally biased region" description="Polar residues" evidence="1">
    <location>
        <begin position="11"/>
        <end position="22"/>
    </location>
</feature>
<evidence type="ECO:0000256" key="1">
    <source>
        <dbReference type="SAM" id="MobiDB-lite"/>
    </source>
</evidence>
<evidence type="ECO:0000313" key="2">
    <source>
        <dbReference type="EMBL" id="MCI23636.1"/>
    </source>
</evidence>
<reference evidence="2 3" key="1">
    <citation type="journal article" date="2018" name="Front. Plant Sci.">
        <title>Red Clover (Trifolium pratense) and Zigzag Clover (T. medium) - A Picture of Genomic Similarities and Differences.</title>
        <authorList>
            <person name="Dluhosova J."/>
            <person name="Istvanek J."/>
            <person name="Nedelnik J."/>
            <person name="Repkova J."/>
        </authorList>
    </citation>
    <scope>NUCLEOTIDE SEQUENCE [LARGE SCALE GENOMIC DNA]</scope>
    <source>
        <strain evidence="3">cv. 10/8</strain>
        <tissue evidence="2">Leaf</tissue>
    </source>
</reference>
<feature type="non-terminal residue" evidence="2">
    <location>
        <position position="86"/>
    </location>
</feature>
<dbReference type="Proteomes" id="UP000265520">
    <property type="component" value="Unassembled WGS sequence"/>
</dbReference>
<comment type="caution">
    <text evidence="2">The sequence shown here is derived from an EMBL/GenBank/DDBJ whole genome shotgun (WGS) entry which is preliminary data.</text>
</comment>
<protein>
    <submittedName>
        <fullName evidence="2">Uncharacterized protein</fullName>
    </submittedName>
</protein>
<name>A0A392QJB5_9FABA</name>
<keyword evidence="3" id="KW-1185">Reference proteome</keyword>
<dbReference type="EMBL" id="LXQA010137096">
    <property type="protein sequence ID" value="MCI23636.1"/>
    <property type="molecule type" value="Genomic_DNA"/>
</dbReference>
<feature type="compositionally biased region" description="Pro residues" evidence="1">
    <location>
        <begin position="1"/>
        <end position="10"/>
    </location>
</feature>
<sequence length="86" mass="9942">MLFQVPPPPSQSGSINNNRLNHQPKSLHNDYYNLIIQISGPERIIGNFTGDNHHNPYLMTKSHRRFMLDAMLAAQKHPKLQKITLR</sequence>
<accession>A0A392QJB5</accession>
<proteinExistence type="predicted"/>
<evidence type="ECO:0000313" key="3">
    <source>
        <dbReference type="Proteomes" id="UP000265520"/>
    </source>
</evidence>
<dbReference type="AlphaFoldDB" id="A0A392QJB5"/>
<organism evidence="2 3">
    <name type="scientific">Trifolium medium</name>
    <dbReference type="NCBI Taxonomy" id="97028"/>
    <lineage>
        <taxon>Eukaryota</taxon>
        <taxon>Viridiplantae</taxon>
        <taxon>Streptophyta</taxon>
        <taxon>Embryophyta</taxon>
        <taxon>Tracheophyta</taxon>
        <taxon>Spermatophyta</taxon>
        <taxon>Magnoliopsida</taxon>
        <taxon>eudicotyledons</taxon>
        <taxon>Gunneridae</taxon>
        <taxon>Pentapetalae</taxon>
        <taxon>rosids</taxon>
        <taxon>fabids</taxon>
        <taxon>Fabales</taxon>
        <taxon>Fabaceae</taxon>
        <taxon>Papilionoideae</taxon>
        <taxon>50 kb inversion clade</taxon>
        <taxon>NPAAA clade</taxon>
        <taxon>Hologalegina</taxon>
        <taxon>IRL clade</taxon>
        <taxon>Trifolieae</taxon>
        <taxon>Trifolium</taxon>
    </lineage>
</organism>
<feature type="region of interest" description="Disordered" evidence="1">
    <location>
        <begin position="1"/>
        <end position="22"/>
    </location>
</feature>